<dbReference type="SUPFAM" id="SSF48371">
    <property type="entry name" value="ARM repeat"/>
    <property type="match status" value="1"/>
</dbReference>
<dbReference type="GO" id="GO:0005730">
    <property type="term" value="C:nucleolus"/>
    <property type="evidence" value="ECO:0007669"/>
    <property type="project" value="InterPro"/>
</dbReference>
<dbReference type="GO" id="GO:0043565">
    <property type="term" value="F:sequence-specific DNA binding"/>
    <property type="evidence" value="ECO:0007669"/>
    <property type="project" value="TreeGrafter"/>
</dbReference>
<dbReference type="GO" id="GO:0003723">
    <property type="term" value="F:RNA binding"/>
    <property type="evidence" value="ECO:0007669"/>
    <property type="project" value="TreeGrafter"/>
</dbReference>
<keyword evidence="3" id="KW-0539">Nucleus</keyword>
<dbReference type="PANTHER" id="PTHR13213:SF2">
    <property type="entry name" value="MYB-BINDING PROTEIN 1A"/>
    <property type="match status" value="1"/>
</dbReference>
<feature type="compositionally biased region" description="Polar residues" evidence="4">
    <location>
        <begin position="1216"/>
        <end position="1231"/>
    </location>
</feature>
<feature type="region of interest" description="Disordered" evidence="4">
    <location>
        <begin position="1146"/>
        <end position="1231"/>
    </location>
</feature>
<comment type="subcellular location">
    <subcellularLocation>
        <location evidence="1">Nucleus</location>
    </subcellularLocation>
</comment>
<dbReference type="Pfam" id="PF04931">
    <property type="entry name" value="DNA_pol_phi"/>
    <property type="match status" value="1"/>
</dbReference>
<dbReference type="InParanoid" id="A0A7R8YX20"/>
<dbReference type="OrthoDB" id="342531at2759"/>
<evidence type="ECO:0008006" key="7">
    <source>
        <dbReference type="Google" id="ProtNLM"/>
    </source>
</evidence>
<name>A0A7R8YX20_HERIL</name>
<organism evidence="5 6">
    <name type="scientific">Hermetia illucens</name>
    <name type="common">Black soldier fly</name>
    <dbReference type="NCBI Taxonomy" id="343691"/>
    <lineage>
        <taxon>Eukaryota</taxon>
        <taxon>Metazoa</taxon>
        <taxon>Ecdysozoa</taxon>
        <taxon>Arthropoda</taxon>
        <taxon>Hexapoda</taxon>
        <taxon>Insecta</taxon>
        <taxon>Pterygota</taxon>
        <taxon>Neoptera</taxon>
        <taxon>Endopterygota</taxon>
        <taxon>Diptera</taxon>
        <taxon>Brachycera</taxon>
        <taxon>Stratiomyomorpha</taxon>
        <taxon>Stratiomyidae</taxon>
        <taxon>Hermetiinae</taxon>
        <taxon>Hermetia</taxon>
    </lineage>
</organism>
<gene>
    <name evidence="5" type="ORF">HERILL_LOCUS10132</name>
</gene>
<feature type="compositionally biased region" description="Basic and acidic residues" evidence="4">
    <location>
        <begin position="1192"/>
        <end position="1207"/>
    </location>
</feature>
<dbReference type="InterPro" id="IPR007015">
    <property type="entry name" value="DNA_pol_V/MYBBP1A"/>
</dbReference>
<evidence type="ECO:0000313" key="5">
    <source>
        <dbReference type="EMBL" id="CAD7087422.1"/>
    </source>
</evidence>
<feature type="compositionally biased region" description="Acidic residues" evidence="4">
    <location>
        <begin position="705"/>
        <end position="757"/>
    </location>
</feature>
<feature type="region of interest" description="Disordered" evidence="4">
    <location>
        <begin position="1"/>
        <end position="24"/>
    </location>
</feature>
<feature type="compositionally biased region" description="Basic and acidic residues" evidence="4">
    <location>
        <begin position="1"/>
        <end position="17"/>
    </location>
</feature>
<proteinExistence type="inferred from homology"/>
<evidence type="ECO:0000256" key="3">
    <source>
        <dbReference type="ARBA" id="ARBA00023242"/>
    </source>
</evidence>
<dbReference type="InterPro" id="IPR016024">
    <property type="entry name" value="ARM-type_fold"/>
</dbReference>
<evidence type="ECO:0000313" key="6">
    <source>
        <dbReference type="Proteomes" id="UP000594454"/>
    </source>
</evidence>
<accession>A0A7R8YX20</accession>
<dbReference type="GO" id="GO:0003714">
    <property type="term" value="F:transcription corepressor activity"/>
    <property type="evidence" value="ECO:0007669"/>
    <property type="project" value="TreeGrafter"/>
</dbReference>
<evidence type="ECO:0000256" key="2">
    <source>
        <dbReference type="ARBA" id="ARBA00006809"/>
    </source>
</evidence>
<dbReference type="PANTHER" id="PTHR13213">
    <property type="entry name" value="MYB-BINDING PROTEIN 1A FAMILY MEMBER"/>
    <property type="match status" value="1"/>
</dbReference>
<protein>
    <recommendedName>
        <fullName evidence="7">DNA polymerase V</fullName>
    </recommendedName>
</protein>
<feature type="region of interest" description="Disordered" evidence="4">
    <location>
        <begin position="699"/>
        <end position="762"/>
    </location>
</feature>
<evidence type="ECO:0000256" key="1">
    <source>
        <dbReference type="ARBA" id="ARBA00004123"/>
    </source>
</evidence>
<dbReference type="EMBL" id="LR899012">
    <property type="protein sequence ID" value="CAD7087422.1"/>
    <property type="molecule type" value="Genomic_DNA"/>
</dbReference>
<dbReference type="AlphaFoldDB" id="A0A7R8YX20"/>
<dbReference type="OMA" id="LQTGHFW"/>
<reference evidence="5 6" key="1">
    <citation type="submission" date="2020-11" db="EMBL/GenBank/DDBJ databases">
        <authorList>
            <person name="Wallbank WR R."/>
            <person name="Pardo Diaz C."/>
            <person name="Kozak K."/>
            <person name="Martin S."/>
            <person name="Jiggins C."/>
            <person name="Moest M."/>
            <person name="Warren A I."/>
            <person name="Generalovic N T."/>
            <person name="Byers J.R.P. K."/>
            <person name="Montejo-Kovacevich G."/>
            <person name="Yen C E."/>
        </authorList>
    </citation>
    <scope>NUCLEOTIDE SEQUENCE [LARGE SCALE GENOMIC DNA]</scope>
</reference>
<dbReference type="Proteomes" id="UP000594454">
    <property type="component" value="Chromosome 4"/>
</dbReference>
<comment type="similarity">
    <text evidence="2">Belongs to the MYBBP1A family.</text>
</comment>
<evidence type="ECO:0000256" key="4">
    <source>
        <dbReference type="SAM" id="MobiDB-lite"/>
    </source>
</evidence>
<keyword evidence="6" id="KW-1185">Reference proteome</keyword>
<dbReference type="FunCoup" id="A0A7R8YX20">
    <property type="interactions" value="285"/>
</dbReference>
<sequence length="1231" mass="139942">MKSHVLSEDSENVKMESEPAQNSVSAVKSIDSTIFDSFKGLTSAEEVERVKSGLRLIQHLARSQNNDQRDKEVKYVIKRLVRGVGASTTTSRAGFFTTLVGFLQTVNSEELEAKSVLDIAAKQLHVGKSVNNKEDADAIVGQILTCGALIRSKKIFADTQEGLERLCQTLIAASKHRTYHHALANTFLAEVFENLSETQFTEIVWPIISSELCQSWEKQTIHTLHSLIAAVKKFPTTFTPQFLKSNFGGNSLLNARSANQLFKLFWENTSASAIAHPSFESFGNYIASSKYLETFWLTEVDGSIKSPTKLREIGTLKILSDILGAADPEKFKISKFLTKNFVNMMVESLKKVKFKKEDTLKAFYDAFLEALFKWTGKVKDDEEKVEIIQKLIFHPGSVNLEKYTSQRVIHQIITNLGEDGVKQTFDVYKKIFLANIQKSQANSDFEWSNAERQCAGYMLQHLMGHKNVQAALEWRQEQLKFFMICALFYTNDGDKIVSKKEDNEKITADLAAQMKNVFYSSLQHKLPRLKDERNILFSLVNCCDEVLQKKNPNKFLRNSVEEKILKAWKEMHAEVLKDKNAENKLKLVFHILLLHMGLQLFREPEMAENAIWDLEKCMAKTNQQGKKKAGGKSKSSGGDGNEEPEWIEVVVDLFLHLLSQNTSSLRNVVNAMFPHLCDSLSLTAVHQILSVLDMQDGKNPLSDAADQEDENLDDEDEDEKESDKSDEDESDVDMENNDDDDDDEDEELEEEEEEESTYTDVLRNAVSNALIGDRADDEVSVDLNDMDEEEGKRLDEALSNIFKTMMKPKQYKKTKGYRVETTTTMHFRIRVLDLIEIYIQHKPNLLIMVEIMITLYNMIEHCADAELKPLANKVEKVLGKLTALRHFVTIEDITEKNISDYLRIVIDRKVNAPIFEVHNKMKSKCCVFLIACTKVLRDEIGDSEAPSDVVNLLEDYLDDFIKSRNPTLTSTILNDVFKMRWTGIWQLASHLATNGLSQSTRTYRRIQVIEIIDTLYKNHELIRQDQKLSKKPLKLIEKQIQAVVQSLVDVENVSLKEFNTLLNTLSSTHRCHTKTGLTSHLDNSTLCENIQTIRKKIKLENLQSYGRFCSAYNIKMIRNDEVSNQNLKNHSKLTNGHASVLHNGDHQETAEDESSDENIQHTKKKKKNAEKNGNVVIANGSKKRKAPSNAVVDKRKEKRLRKEERMKALSKGLGDFNNSAATGLDASSSDE</sequence>
<feature type="region of interest" description="Disordered" evidence="4">
    <location>
        <begin position="623"/>
        <end position="642"/>
    </location>
</feature>